<organism evidence="2 3">
    <name type="scientific">Orbilia brochopaga</name>
    <dbReference type="NCBI Taxonomy" id="3140254"/>
    <lineage>
        <taxon>Eukaryota</taxon>
        <taxon>Fungi</taxon>
        <taxon>Dikarya</taxon>
        <taxon>Ascomycota</taxon>
        <taxon>Pezizomycotina</taxon>
        <taxon>Orbiliomycetes</taxon>
        <taxon>Orbiliales</taxon>
        <taxon>Orbiliaceae</taxon>
        <taxon>Orbilia</taxon>
    </lineage>
</organism>
<reference evidence="2 3" key="1">
    <citation type="submission" date="2019-10" db="EMBL/GenBank/DDBJ databases">
        <authorList>
            <person name="Palmer J.M."/>
        </authorList>
    </citation>
    <scope>NUCLEOTIDE SEQUENCE [LARGE SCALE GENOMIC DNA]</scope>
    <source>
        <strain evidence="2 3">TWF696</strain>
    </source>
</reference>
<dbReference type="InterPro" id="IPR050509">
    <property type="entry name" value="CoA-transferase_III"/>
</dbReference>
<protein>
    <recommendedName>
        <fullName evidence="4">CoA-transferase family III</fullName>
    </recommendedName>
</protein>
<dbReference type="InterPro" id="IPR023606">
    <property type="entry name" value="CoA-Trfase_III_dom_1_sf"/>
</dbReference>
<dbReference type="InterPro" id="IPR003673">
    <property type="entry name" value="CoA-Trfase_fam_III"/>
</dbReference>
<dbReference type="Pfam" id="PF02515">
    <property type="entry name" value="CoA_transf_3"/>
    <property type="match status" value="1"/>
</dbReference>
<dbReference type="Proteomes" id="UP001375240">
    <property type="component" value="Unassembled WGS sequence"/>
</dbReference>
<proteinExistence type="inferred from homology"/>
<evidence type="ECO:0000313" key="2">
    <source>
        <dbReference type="EMBL" id="KAK6344107.1"/>
    </source>
</evidence>
<evidence type="ECO:0000313" key="3">
    <source>
        <dbReference type="Proteomes" id="UP001375240"/>
    </source>
</evidence>
<gene>
    <name evidence="2" type="ORF">TWF696_007754</name>
</gene>
<comment type="similarity">
    <text evidence="1">Belongs to the CoA-transferase III family.</text>
</comment>
<dbReference type="EMBL" id="JAVHNQ010000006">
    <property type="protein sequence ID" value="KAK6344107.1"/>
    <property type="molecule type" value="Genomic_DNA"/>
</dbReference>
<name>A0AAV9UPH5_9PEZI</name>
<dbReference type="GO" id="GO:0003824">
    <property type="term" value="F:catalytic activity"/>
    <property type="evidence" value="ECO:0007669"/>
    <property type="project" value="InterPro"/>
</dbReference>
<sequence>MAGAEPNVHAIVHQLWSTLDLPPLPADALRLTGPAHTLPSSYHLSLFPPAAIGATALAASLIRSHRLNLQSLSPVSVNTLHAAVEYRSEAFTIVNDAPPANLWGPVSGTYATADDGIVGIHANFPNHAVAALRILGLPEDCTDKDAIAAAVKRFDAIALETLASENAAVIYALRTPEAWNALPAADALPDFPITIRKICDAPAGLPASLKNIANPTSCLQGLRVAEISRVLAGPIAGRTLAAHGADVLWIHGPHLPSLPDLDIDTSRGKRSTFIDLRDDAGKDTLQTLLASADVFIQSFRPGAIAAKGFSPQAVAAMNPSGIIYASLNAFGEAGPWSHRRGFDSMVQLCTGINASEAEYHASGEKLKKWPVQALDHTAGYFLALGIIAALHRRIVDGGSWEVHVSLAAVAKYITSLGRIPNREGFDRAIGLPRSADSPQVHPFLETRETRAGVLTAVRHAGHVDGAEVGYRHMPTELGYHEAKWESPS</sequence>
<dbReference type="SUPFAM" id="SSF89796">
    <property type="entry name" value="CoA-transferase family III (CaiB/BaiF)"/>
    <property type="match status" value="2"/>
</dbReference>
<dbReference type="PANTHER" id="PTHR48228">
    <property type="entry name" value="SUCCINYL-COA--D-CITRAMALATE COA-TRANSFERASE"/>
    <property type="match status" value="1"/>
</dbReference>
<comment type="caution">
    <text evidence="2">The sequence shown here is derived from an EMBL/GenBank/DDBJ whole genome shotgun (WGS) entry which is preliminary data.</text>
</comment>
<dbReference type="AlphaFoldDB" id="A0AAV9UPH5"/>
<dbReference type="Gene3D" id="3.40.50.10540">
    <property type="entry name" value="Crotonobetainyl-coa:carnitine coa-transferase, domain 1"/>
    <property type="match status" value="1"/>
</dbReference>
<dbReference type="PANTHER" id="PTHR48228:SF4">
    <property type="entry name" value="BLR3030 PROTEIN"/>
    <property type="match status" value="1"/>
</dbReference>
<evidence type="ECO:0000256" key="1">
    <source>
        <dbReference type="ARBA" id="ARBA00008383"/>
    </source>
</evidence>
<accession>A0AAV9UPH5</accession>
<evidence type="ECO:0008006" key="4">
    <source>
        <dbReference type="Google" id="ProtNLM"/>
    </source>
</evidence>
<keyword evidence="3" id="KW-1185">Reference proteome</keyword>